<dbReference type="InterPro" id="IPR015700">
    <property type="entry name" value="RPC1"/>
</dbReference>
<dbReference type="GO" id="GO:0003677">
    <property type="term" value="F:DNA binding"/>
    <property type="evidence" value="ECO:0007669"/>
    <property type="project" value="InterPro"/>
</dbReference>
<evidence type="ECO:0000256" key="2">
    <source>
        <dbReference type="ARBA" id="ARBA00022833"/>
    </source>
</evidence>
<dbReference type="Proteomes" id="UP000222542">
    <property type="component" value="Unassembled WGS sequence"/>
</dbReference>
<sequence length="75" mass="8399">MQTTKPLSGFAQCLKEKQGQFRGNLSGKRVKYTGRTVISPDLNLRITEVAIPILMARDECSPYNTDGDEMNMHVP</sequence>
<dbReference type="AlphaFoldDB" id="A0A2G3AKY8"/>
<dbReference type="Gramene" id="PHT94899">
    <property type="protein sequence ID" value="PHT94899"/>
    <property type="gene ID" value="T459_02781"/>
</dbReference>
<reference evidence="4 5" key="2">
    <citation type="journal article" date="2017" name="Genome Biol.">
        <title>New reference genome sequences of hot pepper reveal the massive evolution of plant disease-resistance genes by retroduplication.</title>
        <authorList>
            <person name="Kim S."/>
            <person name="Park J."/>
            <person name="Yeom S.I."/>
            <person name="Kim Y.M."/>
            <person name="Seo E."/>
            <person name="Kim K.T."/>
            <person name="Kim M.S."/>
            <person name="Lee J.M."/>
            <person name="Cheong K."/>
            <person name="Shin H.S."/>
            <person name="Kim S.B."/>
            <person name="Han K."/>
            <person name="Lee J."/>
            <person name="Park M."/>
            <person name="Lee H.A."/>
            <person name="Lee H.Y."/>
            <person name="Lee Y."/>
            <person name="Oh S."/>
            <person name="Lee J.H."/>
            <person name="Choi E."/>
            <person name="Choi E."/>
            <person name="Lee S.E."/>
            <person name="Jeon J."/>
            <person name="Kim H."/>
            <person name="Choi G."/>
            <person name="Song H."/>
            <person name="Lee J."/>
            <person name="Lee S.C."/>
            <person name="Kwon J.K."/>
            <person name="Lee H.Y."/>
            <person name="Koo N."/>
            <person name="Hong Y."/>
            <person name="Kim R.W."/>
            <person name="Kang W.H."/>
            <person name="Huh J.H."/>
            <person name="Kang B.C."/>
            <person name="Yang T.J."/>
            <person name="Lee Y.H."/>
            <person name="Bennetzen J.L."/>
            <person name="Choi D."/>
        </authorList>
    </citation>
    <scope>NUCLEOTIDE SEQUENCE [LARGE SCALE GENOMIC DNA]</scope>
    <source>
        <strain evidence="5">cv. CM334</strain>
    </source>
</reference>
<evidence type="ECO:0000313" key="5">
    <source>
        <dbReference type="Proteomes" id="UP000222542"/>
    </source>
</evidence>
<organism evidence="4 5">
    <name type="scientific">Capsicum annuum</name>
    <name type="common">Capsicum pepper</name>
    <dbReference type="NCBI Taxonomy" id="4072"/>
    <lineage>
        <taxon>Eukaryota</taxon>
        <taxon>Viridiplantae</taxon>
        <taxon>Streptophyta</taxon>
        <taxon>Embryophyta</taxon>
        <taxon>Tracheophyta</taxon>
        <taxon>Spermatophyta</taxon>
        <taxon>Magnoliopsida</taxon>
        <taxon>eudicotyledons</taxon>
        <taxon>Gunneridae</taxon>
        <taxon>Pentapetalae</taxon>
        <taxon>asterids</taxon>
        <taxon>lamiids</taxon>
        <taxon>Solanales</taxon>
        <taxon>Solanaceae</taxon>
        <taxon>Solanoideae</taxon>
        <taxon>Capsiceae</taxon>
        <taxon>Capsicum</taxon>
    </lineage>
</organism>
<dbReference type="STRING" id="4072.A0A2G3AKY8"/>
<reference evidence="4 5" key="1">
    <citation type="journal article" date="2014" name="Nat. Genet.">
        <title>Genome sequence of the hot pepper provides insights into the evolution of pungency in Capsicum species.</title>
        <authorList>
            <person name="Kim S."/>
            <person name="Park M."/>
            <person name="Yeom S.I."/>
            <person name="Kim Y.M."/>
            <person name="Lee J.M."/>
            <person name="Lee H.A."/>
            <person name="Seo E."/>
            <person name="Choi J."/>
            <person name="Cheong K."/>
            <person name="Kim K.T."/>
            <person name="Jung K."/>
            <person name="Lee G.W."/>
            <person name="Oh S.K."/>
            <person name="Bae C."/>
            <person name="Kim S.B."/>
            <person name="Lee H.Y."/>
            <person name="Kim S.Y."/>
            <person name="Kim M.S."/>
            <person name="Kang B.C."/>
            <person name="Jo Y.D."/>
            <person name="Yang H.B."/>
            <person name="Jeong H.J."/>
            <person name="Kang W.H."/>
            <person name="Kwon J.K."/>
            <person name="Shin C."/>
            <person name="Lim J.Y."/>
            <person name="Park J.H."/>
            <person name="Huh J.H."/>
            <person name="Kim J.S."/>
            <person name="Kim B.D."/>
            <person name="Cohen O."/>
            <person name="Paran I."/>
            <person name="Suh M.C."/>
            <person name="Lee S.B."/>
            <person name="Kim Y.K."/>
            <person name="Shin Y."/>
            <person name="Noh S.J."/>
            <person name="Park J."/>
            <person name="Seo Y.S."/>
            <person name="Kwon S.Y."/>
            <person name="Kim H.A."/>
            <person name="Park J.M."/>
            <person name="Kim H.J."/>
            <person name="Choi S.B."/>
            <person name="Bosland P.W."/>
            <person name="Reeves G."/>
            <person name="Jo S.H."/>
            <person name="Lee B.W."/>
            <person name="Cho H.T."/>
            <person name="Choi H.S."/>
            <person name="Lee M.S."/>
            <person name="Yu Y."/>
            <person name="Do Choi Y."/>
            <person name="Park B.S."/>
            <person name="van Deynze A."/>
            <person name="Ashrafi H."/>
            <person name="Hill T."/>
            <person name="Kim W.T."/>
            <person name="Pai H.S."/>
            <person name="Ahn H.K."/>
            <person name="Yeam I."/>
            <person name="Giovannoni J.J."/>
            <person name="Rose J.K."/>
            <person name="Sorensen I."/>
            <person name="Lee S.J."/>
            <person name="Kim R.W."/>
            <person name="Choi I.Y."/>
            <person name="Choi B.S."/>
            <person name="Lim J.S."/>
            <person name="Lee Y.H."/>
            <person name="Choi D."/>
        </authorList>
    </citation>
    <scope>NUCLEOTIDE SEQUENCE [LARGE SCALE GENOMIC DNA]</scope>
    <source>
        <strain evidence="5">cv. CM334</strain>
    </source>
</reference>
<dbReference type="GO" id="GO:0046872">
    <property type="term" value="F:metal ion binding"/>
    <property type="evidence" value="ECO:0007669"/>
    <property type="project" value="UniProtKB-KW"/>
</dbReference>
<dbReference type="PANTHER" id="PTHR48446">
    <property type="entry name" value="DNA-DIRECTED RNA POLYMERASE SUBUNIT BETA' N-TERMINAL SECTION"/>
    <property type="match status" value="1"/>
</dbReference>
<comment type="caution">
    <text evidence="4">The sequence shown here is derived from an EMBL/GenBank/DDBJ whole genome shotgun (WGS) entry which is preliminary data.</text>
</comment>
<dbReference type="GO" id="GO:0003899">
    <property type="term" value="F:DNA-directed RNA polymerase activity"/>
    <property type="evidence" value="ECO:0007669"/>
    <property type="project" value="InterPro"/>
</dbReference>
<keyword evidence="2" id="KW-0862">Zinc</keyword>
<dbReference type="SUPFAM" id="SSF64484">
    <property type="entry name" value="beta and beta-prime subunits of DNA dependent RNA-polymerase"/>
    <property type="match status" value="1"/>
</dbReference>
<dbReference type="Gene3D" id="2.40.40.20">
    <property type="match status" value="1"/>
</dbReference>
<evidence type="ECO:0000259" key="3">
    <source>
        <dbReference type="Pfam" id="PF00623"/>
    </source>
</evidence>
<dbReference type="InterPro" id="IPR000722">
    <property type="entry name" value="RNA_pol_asu"/>
</dbReference>
<protein>
    <recommendedName>
        <fullName evidence="3">RNA polymerase alpha subunit domain-containing protein</fullName>
    </recommendedName>
</protein>
<feature type="domain" description="RNA polymerase alpha subunit" evidence="3">
    <location>
        <begin position="27"/>
        <end position="57"/>
    </location>
</feature>
<keyword evidence="5" id="KW-1185">Reference proteome</keyword>
<evidence type="ECO:0000256" key="1">
    <source>
        <dbReference type="ARBA" id="ARBA00022723"/>
    </source>
</evidence>
<keyword evidence="1" id="KW-0479">Metal-binding</keyword>
<proteinExistence type="predicted"/>
<dbReference type="GO" id="GO:0006351">
    <property type="term" value="P:DNA-templated transcription"/>
    <property type="evidence" value="ECO:0007669"/>
    <property type="project" value="InterPro"/>
</dbReference>
<gene>
    <name evidence="4" type="ORF">T459_02781</name>
</gene>
<evidence type="ECO:0000313" key="4">
    <source>
        <dbReference type="EMBL" id="PHT94899.1"/>
    </source>
</evidence>
<dbReference type="EMBL" id="AYRZ02000001">
    <property type="protein sequence ID" value="PHT94899.1"/>
    <property type="molecule type" value="Genomic_DNA"/>
</dbReference>
<name>A0A2G3AKY8_CAPAN</name>
<dbReference type="PANTHER" id="PTHR48446:SF1">
    <property type="entry name" value="DNA-DIRECTED RNA POLYMERASE SUBUNIT BETA' N-TERMINAL SECTION"/>
    <property type="match status" value="1"/>
</dbReference>
<dbReference type="Pfam" id="PF00623">
    <property type="entry name" value="RNA_pol_Rpb1_2"/>
    <property type="match status" value="1"/>
</dbReference>
<accession>A0A2G3AKY8</accession>